<dbReference type="AlphaFoldDB" id="A0A644W2B1"/>
<sequence length="314" mass="34604">MQLTVSVLAALLLFSMPLQGVSASEEMVTVEEEFILEENSPEDDRPDFYTGQDSDIFVSAEDLFGAEQEQEEFQNFDMDYPPHPEEEKALAAAMETPDEPNVLSLAILRARKASSLLDSLKSGERKTPSQEGLDNPLYPALANALSAAELVPDEPDFLFLVAQIYAAFGPNPFTRELAEEAAEKTLELDPSYAEARLLLGILQHQNRSFSPAIDNLERAVSEKPALMDFRTASLLGAAYFLENSLPRGEQFFRKYLSSGEPNGPALFCLGVILHGMEKLPEAGETMRLAAEAFSQDTEKASYAHSVLAEWTEGK</sequence>
<proteinExistence type="predicted"/>
<dbReference type="EMBL" id="VSSQ01000577">
    <property type="protein sequence ID" value="MPL97855.1"/>
    <property type="molecule type" value="Genomic_DNA"/>
</dbReference>
<reference evidence="1" key="1">
    <citation type="submission" date="2019-08" db="EMBL/GenBank/DDBJ databases">
        <authorList>
            <person name="Kucharzyk K."/>
            <person name="Murdoch R.W."/>
            <person name="Higgins S."/>
            <person name="Loffler F."/>
        </authorList>
    </citation>
    <scope>NUCLEOTIDE SEQUENCE</scope>
</reference>
<dbReference type="InterPro" id="IPR011990">
    <property type="entry name" value="TPR-like_helical_dom_sf"/>
</dbReference>
<comment type="caution">
    <text evidence="1">The sequence shown here is derived from an EMBL/GenBank/DDBJ whole genome shotgun (WGS) entry which is preliminary data.</text>
</comment>
<name>A0A644W2B1_9ZZZZ</name>
<organism evidence="1">
    <name type="scientific">bioreactor metagenome</name>
    <dbReference type="NCBI Taxonomy" id="1076179"/>
    <lineage>
        <taxon>unclassified sequences</taxon>
        <taxon>metagenomes</taxon>
        <taxon>ecological metagenomes</taxon>
    </lineage>
</organism>
<dbReference type="PROSITE" id="PS50005">
    <property type="entry name" value="TPR"/>
    <property type="match status" value="1"/>
</dbReference>
<dbReference type="Gene3D" id="1.25.40.10">
    <property type="entry name" value="Tetratricopeptide repeat domain"/>
    <property type="match status" value="1"/>
</dbReference>
<evidence type="ECO:0008006" key="2">
    <source>
        <dbReference type="Google" id="ProtNLM"/>
    </source>
</evidence>
<evidence type="ECO:0000313" key="1">
    <source>
        <dbReference type="EMBL" id="MPL97855.1"/>
    </source>
</evidence>
<accession>A0A644W2B1</accession>
<protein>
    <recommendedName>
        <fullName evidence="2">Beta-barrel assembly-enhancing protease</fullName>
    </recommendedName>
</protein>
<dbReference type="SUPFAM" id="SSF48452">
    <property type="entry name" value="TPR-like"/>
    <property type="match status" value="1"/>
</dbReference>
<gene>
    <name evidence="1" type="ORF">SDC9_44050</name>
</gene>
<dbReference type="InterPro" id="IPR019734">
    <property type="entry name" value="TPR_rpt"/>
</dbReference>